<keyword evidence="8 10" id="KW-1133">Transmembrane helix</keyword>
<dbReference type="HAMAP" id="MF_00462">
    <property type="entry name" value="RsxD_RnfD"/>
    <property type="match status" value="1"/>
</dbReference>
<dbReference type="InterPro" id="IPR004338">
    <property type="entry name" value="NqrB/RnfD"/>
</dbReference>
<dbReference type="NCBIfam" id="TIGR01946">
    <property type="entry name" value="rnfD"/>
    <property type="match status" value="1"/>
</dbReference>
<evidence type="ECO:0000313" key="12">
    <source>
        <dbReference type="Proteomes" id="UP000015559"/>
    </source>
</evidence>
<evidence type="ECO:0000256" key="6">
    <source>
        <dbReference type="ARBA" id="ARBA00022967"/>
    </source>
</evidence>
<comment type="subcellular location">
    <subcellularLocation>
        <location evidence="10">Cell inner membrane</location>
        <topology evidence="10">Multi-pass membrane protein</topology>
    </subcellularLocation>
</comment>
<keyword evidence="6 10" id="KW-1278">Translocase</keyword>
<dbReference type="GO" id="GO:0055085">
    <property type="term" value="P:transmembrane transport"/>
    <property type="evidence" value="ECO:0007669"/>
    <property type="project" value="InterPro"/>
</dbReference>
<dbReference type="NCBIfam" id="NF002011">
    <property type="entry name" value="PRK00816.1"/>
    <property type="match status" value="1"/>
</dbReference>
<name>S6B5I0_SULDS</name>
<evidence type="ECO:0000313" key="11">
    <source>
        <dbReference type="EMBL" id="BAN35792.1"/>
    </source>
</evidence>
<keyword evidence="10" id="KW-1003">Cell membrane</keyword>
<comment type="cofactor">
    <cofactor evidence="10">
        <name>FMN</name>
        <dbReference type="ChEBI" id="CHEBI:58210"/>
    </cofactor>
</comment>
<dbReference type="KEGG" id="sdr:SCD_n01981"/>
<evidence type="ECO:0000256" key="8">
    <source>
        <dbReference type="ARBA" id="ARBA00022989"/>
    </source>
</evidence>
<dbReference type="STRING" id="1163617.SCD_n01981"/>
<evidence type="ECO:0000256" key="2">
    <source>
        <dbReference type="ARBA" id="ARBA00022553"/>
    </source>
</evidence>
<evidence type="ECO:0000256" key="7">
    <source>
        <dbReference type="ARBA" id="ARBA00022982"/>
    </source>
</evidence>
<feature type="transmembrane region" description="Helical" evidence="10">
    <location>
        <begin position="229"/>
        <end position="246"/>
    </location>
</feature>
<proteinExistence type="inferred from homology"/>
<dbReference type="OrthoDB" id="9776359at2"/>
<feature type="transmembrane region" description="Helical" evidence="10">
    <location>
        <begin position="198"/>
        <end position="222"/>
    </location>
</feature>
<evidence type="ECO:0000256" key="5">
    <source>
        <dbReference type="ARBA" id="ARBA00022692"/>
    </source>
</evidence>
<evidence type="ECO:0000256" key="10">
    <source>
        <dbReference type="HAMAP-Rule" id="MF_00462"/>
    </source>
</evidence>
<evidence type="ECO:0000256" key="1">
    <source>
        <dbReference type="ARBA" id="ARBA00022448"/>
    </source>
</evidence>
<keyword evidence="2 10" id="KW-0597">Phosphoprotein</keyword>
<gene>
    <name evidence="10" type="primary">rnfD</name>
    <name evidence="11" type="ORF">SCD_n01981</name>
</gene>
<dbReference type="eggNOG" id="COG4658">
    <property type="taxonomic scope" value="Bacteria"/>
</dbReference>
<feature type="transmembrane region" description="Helical" evidence="10">
    <location>
        <begin position="39"/>
        <end position="60"/>
    </location>
</feature>
<organism evidence="11 12">
    <name type="scientific">Sulfuricella denitrificans (strain DSM 22764 / NBRC 105220 / skB26)</name>
    <dbReference type="NCBI Taxonomy" id="1163617"/>
    <lineage>
        <taxon>Bacteria</taxon>
        <taxon>Pseudomonadati</taxon>
        <taxon>Pseudomonadota</taxon>
        <taxon>Betaproteobacteria</taxon>
        <taxon>Nitrosomonadales</taxon>
        <taxon>Sulfuricellaceae</taxon>
        <taxon>Sulfuricella</taxon>
    </lineage>
</organism>
<keyword evidence="7 10" id="KW-0249">Electron transport</keyword>
<feature type="transmembrane region" description="Helical" evidence="10">
    <location>
        <begin position="12"/>
        <end position="33"/>
    </location>
</feature>
<keyword evidence="4 10" id="KW-0288">FMN</keyword>
<evidence type="ECO:0000256" key="9">
    <source>
        <dbReference type="ARBA" id="ARBA00023136"/>
    </source>
</evidence>
<feature type="modified residue" description="FMN phosphoryl threonine" evidence="10">
    <location>
        <position position="175"/>
    </location>
</feature>
<dbReference type="GO" id="GO:0022900">
    <property type="term" value="P:electron transport chain"/>
    <property type="evidence" value="ECO:0007669"/>
    <property type="project" value="UniProtKB-UniRule"/>
</dbReference>
<dbReference type="EMBL" id="AP013066">
    <property type="protein sequence ID" value="BAN35792.1"/>
    <property type="molecule type" value="Genomic_DNA"/>
</dbReference>
<feature type="transmembrane region" description="Helical" evidence="10">
    <location>
        <begin position="310"/>
        <end position="329"/>
    </location>
</feature>
<keyword evidence="1 10" id="KW-0813">Transport</keyword>
<dbReference type="PANTHER" id="PTHR30578:SF0">
    <property type="entry name" value="ION-TRANSLOCATING OXIDOREDUCTASE COMPLEX SUBUNIT D"/>
    <property type="match status" value="1"/>
</dbReference>
<dbReference type="InterPro" id="IPR011303">
    <property type="entry name" value="RnfD_bac"/>
</dbReference>
<dbReference type="EC" id="7.-.-.-" evidence="10"/>
<accession>S6B5I0</accession>
<keyword evidence="12" id="KW-1185">Reference proteome</keyword>
<feature type="transmembrane region" description="Helical" evidence="10">
    <location>
        <begin position="67"/>
        <end position="85"/>
    </location>
</feature>
<feature type="transmembrane region" description="Helical" evidence="10">
    <location>
        <begin position="258"/>
        <end position="278"/>
    </location>
</feature>
<dbReference type="HOGENOM" id="CLU_042020_0_0_4"/>
<reference evidence="11 12" key="1">
    <citation type="journal article" date="2012" name="Appl. Environ. Microbiol.">
        <title>Draft genome sequence of a psychrotolerant sulfur-oxidizing bacterium, Sulfuricella denitrificans skB26, and proteomic insights into cold adaptation.</title>
        <authorList>
            <person name="Watanabe T."/>
            <person name="Kojima H."/>
            <person name="Fukui M."/>
        </authorList>
    </citation>
    <scope>NUCLEOTIDE SEQUENCE [LARGE SCALE GENOMIC DNA]</scope>
    <source>
        <strain evidence="12">skB26</strain>
    </source>
</reference>
<keyword evidence="3 10" id="KW-0285">Flavoprotein</keyword>
<feature type="transmembrane region" description="Helical" evidence="10">
    <location>
        <begin position="285"/>
        <end position="304"/>
    </location>
</feature>
<dbReference type="AlphaFoldDB" id="S6B5I0"/>
<protein>
    <recommendedName>
        <fullName evidence="10">Ion-translocating oxidoreductase complex subunit D</fullName>
        <ecNumber evidence="10">7.-.-.-</ecNumber>
    </recommendedName>
    <alternativeName>
        <fullName evidence="10">Rnf electron transport complex subunit D</fullName>
    </alternativeName>
</protein>
<evidence type="ECO:0000256" key="3">
    <source>
        <dbReference type="ARBA" id="ARBA00022630"/>
    </source>
</evidence>
<dbReference type="Pfam" id="PF03116">
    <property type="entry name" value="NQR2_RnfD_RnfE"/>
    <property type="match status" value="1"/>
</dbReference>
<feature type="transmembrane region" description="Helical" evidence="10">
    <location>
        <begin position="116"/>
        <end position="135"/>
    </location>
</feature>
<keyword evidence="9 10" id="KW-0472">Membrane</keyword>
<dbReference type="Proteomes" id="UP000015559">
    <property type="component" value="Chromosome"/>
</dbReference>
<comment type="similarity">
    <text evidence="10">Belongs to the NqrB/RnfD family.</text>
</comment>
<dbReference type="RefSeq" id="WP_009204987.1">
    <property type="nucleotide sequence ID" value="NC_022357.1"/>
</dbReference>
<keyword evidence="5 10" id="KW-0812">Transmembrane</keyword>
<comment type="function">
    <text evidence="10">Part of a membrane-bound complex that couples electron transfer with translocation of ions across the membrane.</text>
</comment>
<evidence type="ECO:0000256" key="4">
    <source>
        <dbReference type="ARBA" id="ARBA00022643"/>
    </source>
</evidence>
<dbReference type="PANTHER" id="PTHR30578">
    <property type="entry name" value="ELECTRON TRANSPORT COMPLEX PROTEIN RNFD"/>
    <property type="match status" value="1"/>
</dbReference>
<dbReference type="GO" id="GO:0005886">
    <property type="term" value="C:plasma membrane"/>
    <property type="evidence" value="ECO:0007669"/>
    <property type="project" value="UniProtKB-SubCell"/>
</dbReference>
<comment type="subunit">
    <text evidence="10">The complex is composed of six subunits: RnfA, RnfB, RnfC, RnfD, RnfE and RnfG.</text>
</comment>
<keyword evidence="10" id="KW-0997">Cell inner membrane</keyword>
<sequence>MSSPHVLTPGSSVSTIMLLVLAALLPAIAVYYFYFGPGILISLVLASVTALVAEAAMLRLRNYPIKYFLTDGSAVLTAWLLALSIPPLAPWWLIVVGTAFAIIVAKHLYGGLGNNLFNPAMVGFAVLMISFPSTMTQWTAPLLLSHHPVGFSETLQYYFSGTLQGVKLDAVTMATPLDAMKTRLNLQHTMSEVTNMPIFGMFGGKGTEAIAAMYLLGGLFLWQRRIITWHTPVSFLVTLALVATLFNGIDPNRYAPPMFHLFTGGAMLGAFFIATDYVTSPTTPLGKLIFGASAGFLVYVIRVFGGYPDGIAFAILIMNAAVPLIDAYTQPRVFGHDSRTKP</sequence>